<sequence>MLDTGVPGWETSAWLAGEAFCVRAARARGNANVFCDPAPFALRESGAPALPGKPLPYLAPPDPESRRILLVGTARGAIAGVSVTMFGETATAEVHRLPATGGRKVGAYAVWLPRSGAARDGMNLTDITEVVGRDSAGRIVARLT</sequence>
<dbReference type="EMBL" id="JBHTBJ010000009">
    <property type="protein sequence ID" value="MFC7275477.1"/>
    <property type="molecule type" value="Genomic_DNA"/>
</dbReference>
<proteinExistence type="predicted"/>
<keyword evidence="2" id="KW-1185">Reference proteome</keyword>
<reference evidence="2" key="1">
    <citation type="journal article" date="2019" name="Int. J. Syst. Evol. Microbiol.">
        <title>The Global Catalogue of Microorganisms (GCM) 10K type strain sequencing project: providing services to taxonomists for standard genome sequencing and annotation.</title>
        <authorList>
            <consortium name="The Broad Institute Genomics Platform"/>
            <consortium name="The Broad Institute Genome Sequencing Center for Infectious Disease"/>
            <person name="Wu L."/>
            <person name="Ma J."/>
        </authorList>
    </citation>
    <scope>NUCLEOTIDE SEQUENCE [LARGE SCALE GENOMIC DNA]</scope>
    <source>
        <strain evidence="2">XZYJT-10</strain>
    </source>
</reference>
<name>A0ABW2HSW7_9ACTN</name>
<accession>A0ABW2HSW7</accession>
<evidence type="ECO:0000313" key="1">
    <source>
        <dbReference type="EMBL" id="MFC7275477.1"/>
    </source>
</evidence>
<gene>
    <name evidence="1" type="ORF">ACFQS1_15920</name>
</gene>
<dbReference type="Proteomes" id="UP001596548">
    <property type="component" value="Unassembled WGS sequence"/>
</dbReference>
<comment type="caution">
    <text evidence="1">The sequence shown here is derived from an EMBL/GenBank/DDBJ whole genome shotgun (WGS) entry which is preliminary data.</text>
</comment>
<organism evidence="1 2">
    <name type="scientific">Paractinoplanes rhizophilus</name>
    <dbReference type="NCBI Taxonomy" id="1416877"/>
    <lineage>
        <taxon>Bacteria</taxon>
        <taxon>Bacillati</taxon>
        <taxon>Actinomycetota</taxon>
        <taxon>Actinomycetes</taxon>
        <taxon>Micromonosporales</taxon>
        <taxon>Micromonosporaceae</taxon>
        <taxon>Paractinoplanes</taxon>
    </lineage>
</organism>
<evidence type="ECO:0000313" key="2">
    <source>
        <dbReference type="Proteomes" id="UP001596548"/>
    </source>
</evidence>
<protein>
    <submittedName>
        <fullName evidence="1">Uncharacterized protein</fullName>
    </submittedName>
</protein>
<dbReference type="RefSeq" id="WP_378968622.1">
    <property type="nucleotide sequence ID" value="NZ_JBHTBJ010000009.1"/>
</dbReference>